<dbReference type="InterPro" id="IPR047057">
    <property type="entry name" value="MerR_fam"/>
</dbReference>
<dbReference type="Proteomes" id="UP000184159">
    <property type="component" value="Unassembled WGS sequence"/>
</dbReference>
<dbReference type="InterPro" id="IPR000551">
    <property type="entry name" value="MerR-type_HTH_dom"/>
</dbReference>
<evidence type="ECO:0000256" key="3">
    <source>
        <dbReference type="ARBA" id="ARBA00023163"/>
    </source>
</evidence>
<organism evidence="5 6">
    <name type="scientific">Vibrio gazogenes DSM 21264 = NBRC 103151</name>
    <dbReference type="NCBI Taxonomy" id="1123492"/>
    <lineage>
        <taxon>Bacteria</taxon>
        <taxon>Pseudomonadati</taxon>
        <taxon>Pseudomonadota</taxon>
        <taxon>Gammaproteobacteria</taxon>
        <taxon>Vibrionales</taxon>
        <taxon>Vibrionaceae</taxon>
        <taxon>Vibrio</taxon>
    </lineage>
</organism>
<dbReference type="InterPro" id="IPR009061">
    <property type="entry name" value="DNA-bd_dom_put_sf"/>
</dbReference>
<evidence type="ECO:0000256" key="1">
    <source>
        <dbReference type="ARBA" id="ARBA00023015"/>
    </source>
</evidence>
<feature type="domain" description="HTH merR-type" evidence="4">
    <location>
        <begin position="7"/>
        <end position="76"/>
    </location>
</feature>
<accession>A0A1M4T4W2</accession>
<dbReference type="PROSITE" id="PS50937">
    <property type="entry name" value="HTH_MERR_2"/>
    <property type="match status" value="1"/>
</dbReference>
<dbReference type="Gene3D" id="1.10.1660.10">
    <property type="match status" value="1"/>
</dbReference>
<evidence type="ECO:0000259" key="4">
    <source>
        <dbReference type="PROSITE" id="PS50937"/>
    </source>
</evidence>
<sequence>MDSKEKRYAIREVSAITGVKPVTLRAWQRRYHLVEPGRTEKGHRLYSEQDIQQIQQIQSWLAKGISIGHVAQLLQSPDASKFDLPGSEGLEECESFLSALAQLNRGKAEAVMVAVLKNYPLEIVRQQFVMPVDEALLRMKSSQQSLQRGLFQSMLIGQSAWMITTANRASHLGKCLCVSLDPVGSIWAWLHALQIAEQGYFTAFLDGVEELSGLLEHANKGAFQRIDFFSNRALTGKQQQVIRQLQQLQVQRVGLPEQIQGQTPLVVTSDGLLQSFDAKA</sequence>
<dbReference type="SUPFAM" id="SSF46955">
    <property type="entry name" value="Putative DNA-binding domain"/>
    <property type="match status" value="1"/>
</dbReference>
<dbReference type="EMBL" id="FQUH01000001">
    <property type="protein sequence ID" value="SHE39542.1"/>
    <property type="molecule type" value="Genomic_DNA"/>
</dbReference>
<keyword evidence="2" id="KW-0238">DNA-binding</keyword>
<dbReference type="GO" id="GO:0003700">
    <property type="term" value="F:DNA-binding transcription factor activity"/>
    <property type="evidence" value="ECO:0007669"/>
    <property type="project" value="InterPro"/>
</dbReference>
<keyword evidence="6" id="KW-1185">Reference proteome</keyword>
<keyword evidence="3" id="KW-0804">Transcription</keyword>
<reference evidence="6" key="1">
    <citation type="submission" date="2016-11" db="EMBL/GenBank/DDBJ databases">
        <authorList>
            <person name="Varghese N."/>
            <person name="Submissions S."/>
        </authorList>
    </citation>
    <scope>NUCLEOTIDE SEQUENCE [LARGE SCALE GENOMIC DNA]</scope>
    <source>
        <strain evidence="6">DSM 21264</strain>
    </source>
</reference>
<keyword evidence="1" id="KW-0805">Transcription regulation</keyword>
<evidence type="ECO:0000313" key="6">
    <source>
        <dbReference type="Proteomes" id="UP000184159"/>
    </source>
</evidence>
<dbReference type="SMART" id="SM00422">
    <property type="entry name" value="HTH_MERR"/>
    <property type="match status" value="1"/>
</dbReference>
<proteinExistence type="predicted"/>
<dbReference type="AlphaFoldDB" id="A0A1M4T4W2"/>
<protein>
    <submittedName>
        <fullName evidence="5">MerR HTH family regulatory protein</fullName>
    </submittedName>
</protein>
<gene>
    <name evidence="5" type="ORF">SAMN02745781_00242</name>
</gene>
<name>A0A1M4T4W2_VIBGA</name>
<dbReference type="Pfam" id="PF13411">
    <property type="entry name" value="MerR_1"/>
    <property type="match status" value="1"/>
</dbReference>
<dbReference type="RefSeq" id="WP_072954536.1">
    <property type="nucleotide sequence ID" value="NZ_FQUH01000001.1"/>
</dbReference>
<dbReference type="PANTHER" id="PTHR30204">
    <property type="entry name" value="REDOX-CYCLING DRUG-SENSING TRANSCRIPTIONAL ACTIVATOR SOXR"/>
    <property type="match status" value="1"/>
</dbReference>
<dbReference type="PANTHER" id="PTHR30204:SF67">
    <property type="entry name" value="HTH-TYPE TRANSCRIPTIONAL REGULATOR MLRA-RELATED"/>
    <property type="match status" value="1"/>
</dbReference>
<dbReference type="GO" id="GO:0003677">
    <property type="term" value="F:DNA binding"/>
    <property type="evidence" value="ECO:0007669"/>
    <property type="project" value="UniProtKB-KW"/>
</dbReference>
<evidence type="ECO:0000256" key="2">
    <source>
        <dbReference type="ARBA" id="ARBA00023125"/>
    </source>
</evidence>
<evidence type="ECO:0000313" key="5">
    <source>
        <dbReference type="EMBL" id="SHE39542.1"/>
    </source>
</evidence>